<dbReference type="AlphaFoldDB" id="A0A940DIF8"/>
<feature type="transmembrane region" description="Helical" evidence="4">
    <location>
        <begin position="67"/>
        <end position="92"/>
    </location>
</feature>
<evidence type="ECO:0000256" key="2">
    <source>
        <dbReference type="ARBA" id="ARBA00022989"/>
    </source>
</evidence>
<evidence type="ECO:0000256" key="4">
    <source>
        <dbReference type="SAM" id="Phobius"/>
    </source>
</evidence>
<evidence type="ECO:0000313" key="5">
    <source>
        <dbReference type="EMBL" id="MBO8424055.1"/>
    </source>
</evidence>
<feature type="compositionally biased region" description="Acidic residues" evidence="3">
    <location>
        <begin position="187"/>
        <end position="196"/>
    </location>
</feature>
<dbReference type="Pfam" id="PF07155">
    <property type="entry name" value="ECF-ribofla_trS"/>
    <property type="match status" value="1"/>
</dbReference>
<evidence type="ECO:0000313" key="6">
    <source>
        <dbReference type="Proteomes" id="UP000727857"/>
    </source>
</evidence>
<keyword evidence="2 4" id="KW-1133">Transmembrane helix</keyword>
<name>A0A940DIF8_9FIRM</name>
<evidence type="ECO:0000256" key="3">
    <source>
        <dbReference type="SAM" id="MobiDB-lite"/>
    </source>
</evidence>
<dbReference type="PANTHER" id="PTHR37815">
    <property type="entry name" value="UPF0397 PROTEIN BC_2624-RELATED"/>
    <property type="match status" value="1"/>
</dbReference>
<dbReference type="GO" id="GO:0016020">
    <property type="term" value="C:membrane"/>
    <property type="evidence" value="ECO:0007669"/>
    <property type="project" value="InterPro"/>
</dbReference>
<feature type="region of interest" description="Disordered" evidence="3">
    <location>
        <begin position="172"/>
        <end position="196"/>
    </location>
</feature>
<accession>A0A940DIF8</accession>
<evidence type="ECO:0000256" key="1">
    <source>
        <dbReference type="ARBA" id="ARBA00022692"/>
    </source>
</evidence>
<dbReference type="EMBL" id="JADINF010000082">
    <property type="protein sequence ID" value="MBO8424055.1"/>
    <property type="molecule type" value="Genomic_DNA"/>
</dbReference>
<dbReference type="Gene3D" id="1.10.1760.20">
    <property type="match status" value="1"/>
</dbReference>
<sequence>MNKRLKTMSLTALFAALILVSTAYAKIPIGFGYVHVGDIFIMTGAFFLPTVYAVLSAAIGSMLADLIAGYVIYMPVTFFVKGLMALVCSLLYYKKFKFVRLLAGTVAASVAMLVGYFVFEGFYYGWAGAIGNIPLSLIQPAVSVTCAVLLTPALGKIPYLINLKEEIMPRKKVSTKAHAPAEKASDSDVEDAGASD</sequence>
<feature type="transmembrane region" description="Helical" evidence="4">
    <location>
        <begin position="35"/>
        <end position="55"/>
    </location>
</feature>
<reference evidence="5" key="1">
    <citation type="submission" date="2020-10" db="EMBL/GenBank/DDBJ databases">
        <authorList>
            <person name="Gilroy R."/>
        </authorList>
    </citation>
    <scope>NUCLEOTIDE SEQUENCE</scope>
    <source>
        <strain evidence="5">517</strain>
    </source>
</reference>
<dbReference type="InterPro" id="IPR009825">
    <property type="entry name" value="ECF_substrate-spec-like"/>
</dbReference>
<comment type="caution">
    <text evidence="5">The sequence shown here is derived from an EMBL/GenBank/DDBJ whole genome shotgun (WGS) entry which is preliminary data.</text>
</comment>
<organism evidence="5 6">
    <name type="scientific">Candidatus Stercoripulliclostridium pullicola</name>
    <dbReference type="NCBI Taxonomy" id="2840953"/>
    <lineage>
        <taxon>Bacteria</taxon>
        <taxon>Bacillati</taxon>
        <taxon>Bacillota</taxon>
        <taxon>Clostridia</taxon>
        <taxon>Eubacteriales</taxon>
        <taxon>Candidatus Stercoripulliclostridium</taxon>
    </lineage>
</organism>
<feature type="transmembrane region" description="Helical" evidence="4">
    <location>
        <begin position="98"/>
        <end position="119"/>
    </location>
</feature>
<protein>
    <submittedName>
        <fullName evidence="5">ECF transporter S component</fullName>
    </submittedName>
</protein>
<dbReference type="PANTHER" id="PTHR37815:SF3">
    <property type="entry name" value="UPF0397 PROTEIN SPR0429"/>
    <property type="match status" value="1"/>
</dbReference>
<keyword evidence="1 4" id="KW-0812">Transmembrane</keyword>
<dbReference type="Proteomes" id="UP000727857">
    <property type="component" value="Unassembled WGS sequence"/>
</dbReference>
<keyword evidence="4" id="KW-0472">Membrane</keyword>
<reference evidence="5" key="2">
    <citation type="journal article" date="2021" name="PeerJ">
        <title>Extensive microbial diversity within the chicken gut microbiome revealed by metagenomics and culture.</title>
        <authorList>
            <person name="Gilroy R."/>
            <person name="Ravi A."/>
            <person name="Getino M."/>
            <person name="Pursley I."/>
            <person name="Horton D.L."/>
            <person name="Alikhan N.F."/>
            <person name="Baker D."/>
            <person name="Gharbi K."/>
            <person name="Hall N."/>
            <person name="Watson M."/>
            <person name="Adriaenssens E.M."/>
            <person name="Foster-Nyarko E."/>
            <person name="Jarju S."/>
            <person name="Secka A."/>
            <person name="Antonio M."/>
            <person name="Oren A."/>
            <person name="Chaudhuri R.R."/>
            <person name="La Ragione R."/>
            <person name="Hildebrand F."/>
            <person name="Pallen M.J."/>
        </authorList>
    </citation>
    <scope>NUCLEOTIDE SEQUENCE</scope>
    <source>
        <strain evidence="5">517</strain>
    </source>
</reference>
<proteinExistence type="predicted"/>
<gene>
    <name evidence="5" type="ORF">IAB16_03455</name>
</gene>